<dbReference type="EMBL" id="VNIA01000006">
    <property type="protein sequence ID" value="TYP96754.1"/>
    <property type="molecule type" value="Genomic_DNA"/>
</dbReference>
<sequence>MRYISLVLLLFSGLLTAQNASKKVLSLPEFLGYVKLHHPLVKQANITLTQAEAKVLKARGAFDPKIEYSKSTKEFDKKEYYDKQQLLFKIPTWYGIELKGSFEDNNGLYLNPEATVPEDGLYSAGISVPLAKNLLINERMAQLKQAKLFRKQAEAEQQLLVNSILYDATVSYANWLKTYKENLLYSSFLTNVEFRLKGIVKGFEAGDKPAIDTLEASITVANRKLMLEKNKLTLTKAGFELSNYLWNENTVPVELQPDVVPETNIAVVNEDVSSLLAVIKEDFDPTKHPKYTALQYKQKSLQVEKRLKLNNLLPQVNVEYNFLTTQPGFLDSFTRANYKGGVAVKLPLFLRKERGELKLAKAKLDEVNFEMLSQEVSLKNKFKATLNAVESYKDQLTTTQQMVTGYKKMVTAEERKFSLGDSSLFLINSREAKLIEARLKQIDTENQLLKEQASMILLNQQM</sequence>
<feature type="chain" id="PRO_5024273032" evidence="8">
    <location>
        <begin position="18"/>
        <end position="462"/>
    </location>
</feature>
<dbReference type="PANTHER" id="PTHR30026:SF20">
    <property type="entry name" value="OUTER MEMBRANE PROTEIN TOLC"/>
    <property type="match status" value="1"/>
</dbReference>
<dbReference type="GO" id="GO:1990281">
    <property type="term" value="C:efflux pump complex"/>
    <property type="evidence" value="ECO:0007669"/>
    <property type="project" value="TreeGrafter"/>
</dbReference>
<dbReference type="GO" id="GO:0009279">
    <property type="term" value="C:cell outer membrane"/>
    <property type="evidence" value="ECO:0007669"/>
    <property type="project" value="UniProtKB-SubCell"/>
</dbReference>
<evidence type="ECO:0000256" key="4">
    <source>
        <dbReference type="ARBA" id="ARBA00022452"/>
    </source>
</evidence>
<comment type="caution">
    <text evidence="9">The sequence shown here is derived from an EMBL/GenBank/DDBJ whole genome shotgun (WGS) entry which is preliminary data.</text>
</comment>
<dbReference type="Proteomes" id="UP000323136">
    <property type="component" value="Unassembled WGS sequence"/>
</dbReference>
<evidence type="ECO:0000256" key="6">
    <source>
        <dbReference type="ARBA" id="ARBA00023136"/>
    </source>
</evidence>
<keyword evidence="4" id="KW-1134">Transmembrane beta strand</keyword>
<keyword evidence="10" id="KW-1185">Reference proteome</keyword>
<evidence type="ECO:0000256" key="8">
    <source>
        <dbReference type="SAM" id="SignalP"/>
    </source>
</evidence>
<keyword evidence="3" id="KW-0813">Transport</keyword>
<dbReference type="OrthoDB" id="581172at2"/>
<dbReference type="GO" id="GO:0015288">
    <property type="term" value="F:porin activity"/>
    <property type="evidence" value="ECO:0007669"/>
    <property type="project" value="TreeGrafter"/>
</dbReference>
<organism evidence="9 10">
    <name type="scientific">Tenacibaculum adriaticum</name>
    <dbReference type="NCBI Taxonomy" id="413713"/>
    <lineage>
        <taxon>Bacteria</taxon>
        <taxon>Pseudomonadati</taxon>
        <taxon>Bacteroidota</taxon>
        <taxon>Flavobacteriia</taxon>
        <taxon>Flavobacteriales</taxon>
        <taxon>Flavobacteriaceae</taxon>
        <taxon>Tenacibaculum</taxon>
    </lineage>
</organism>
<dbReference type="PANTHER" id="PTHR30026">
    <property type="entry name" value="OUTER MEMBRANE PROTEIN TOLC"/>
    <property type="match status" value="1"/>
</dbReference>
<keyword evidence="6" id="KW-0472">Membrane</keyword>
<dbReference type="Gene3D" id="1.20.1600.10">
    <property type="entry name" value="Outer membrane efflux proteins (OEP)"/>
    <property type="match status" value="1"/>
</dbReference>
<proteinExistence type="inferred from homology"/>
<dbReference type="SUPFAM" id="SSF56954">
    <property type="entry name" value="Outer membrane efflux proteins (OEP)"/>
    <property type="match status" value="1"/>
</dbReference>
<dbReference type="InterPro" id="IPR003423">
    <property type="entry name" value="OMP_efflux"/>
</dbReference>
<accession>A0A5S5DM82</accession>
<reference evidence="9 10" key="1">
    <citation type="submission" date="2019-07" db="EMBL/GenBank/DDBJ databases">
        <title>Genomic Encyclopedia of Type Strains, Phase IV (KMG-IV): sequencing the most valuable type-strain genomes for metagenomic binning, comparative biology and taxonomic classification.</title>
        <authorList>
            <person name="Goeker M."/>
        </authorList>
    </citation>
    <scope>NUCLEOTIDE SEQUENCE [LARGE SCALE GENOMIC DNA]</scope>
    <source>
        <strain evidence="9 10">DSM 18961</strain>
    </source>
</reference>
<evidence type="ECO:0000256" key="7">
    <source>
        <dbReference type="ARBA" id="ARBA00023237"/>
    </source>
</evidence>
<dbReference type="Pfam" id="PF02321">
    <property type="entry name" value="OEP"/>
    <property type="match status" value="1"/>
</dbReference>
<comment type="subcellular location">
    <subcellularLocation>
        <location evidence="1">Cell outer membrane</location>
    </subcellularLocation>
</comment>
<gene>
    <name evidence="9" type="ORF">C7447_10653</name>
</gene>
<feature type="signal peptide" evidence="8">
    <location>
        <begin position="1"/>
        <end position="17"/>
    </location>
</feature>
<dbReference type="AlphaFoldDB" id="A0A5S5DM82"/>
<keyword evidence="5" id="KW-0812">Transmembrane</keyword>
<keyword evidence="7" id="KW-0998">Cell outer membrane</keyword>
<name>A0A5S5DM82_9FLAO</name>
<evidence type="ECO:0000256" key="1">
    <source>
        <dbReference type="ARBA" id="ARBA00004442"/>
    </source>
</evidence>
<evidence type="ECO:0000313" key="10">
    <source>
        <dbReference type="Proteomes" id="UP000323136"/>
    </source>
</evidence>
<evidence type="ECO:0000256" key="2">
    <source>
        <dbReference type="ARBA" id="ARBA00007613"/>
    </source>
</evidence>
<evidence type="ECO:0000256" key="3">
    <source>
        <dbReference type="ARBA" id="ARBA00022448"/>
    </source>
</evidence>
<comment type="similarity">
    <text evidence="2">Belongs to the outer membrane factor (OMF) (TC 1.B.17) family.</text>
</comment>
<evidence type="ECO:0000313" key="9">
    <source>
        <dbReference type="EMBL" id="TYP96754.1"/>
    </source>
</evidence>
<evidence type="ECO:0000256" key="5">
    <source>
        <dbReference type="ARBA" id="ARBA00022692"/>
    </source>
</evidence>
<keyword evidence="8" id="KW-0732">Signal</keyword>
<dbReference type="GO" id="GO:0015562">
    <property type="term" value="F:efflux transmembrane transporter activity"/>
    <property type="evidence" value="ECO:0007669"/>
    <property type="project" value="InterPro"/>
</dbReference>
<protein>
    <submittedName>
        <fullName evidence="9">Outer membrane protein TolC</fullName>
    </submittedName>
</protein>
<dbReference type="InterPro" id="IPR051906">
    <property type="entry name" value="TolC-like"/>
</dbReference>
<dbReference type="RefSeq" id="WP_148871056.1">
    <property type="nucleotide sequence ID" value="NZ_VNIA01000006.1"/>
</dbReference>